<dbReference type="Pfam" id="PF07661">
    <property type="entry name" value="MORN_2"/>
    <property type="match status" value="2"/>
</dbReference>
<dbReference type="Gene3D" id="2.20.110.10">
    <property type="entry name" value="Histone H3 K4-specific methyltransferase SET7/9 N-terminal domain"/>
    <property type="match status" value="2"/>
</dbReference>
<evidence type="ECO:0000313" key="2">
    <source>
        <dbReference type="EMBL" id="TCB96742.1"/>
    </source>
</evidence>
<reference evidence="2 3" key="1">
    <citation type="submission" date="2019-02" db="EMBL/GenBank/DDBJ databases">
        <title>Jishengella sp. nov., isolated from a root of Zingiber montanum.</title>
        <authorList>
            <person name="Kuncharoen N."/>
            <person name="Kudo T."/>
            <person name="Masahiro Y."/>
            <person name="Ohkuma M."/>
            <person name="Tanasupawat S."/>
        </authorList>
    </citation>
    <scope>NUCLEOTIDE SEQUENCE [LARGE SCALE GENOMIC DNA]</scope>
    <source>
        <strain evidence="2 3">PLAI 1-1</strain>
    </source>
</reference>
<dbReference type="InterPro" id="IPR011652">
    <property type="entry name" value="MORN_2"/>
</dbReference>
<dbReference type="PANTHER" id="PTHR33706">
    <property type="entry name" value="MORN VARIANT REPEAT PROTEIN"/>
    <property type="match status" value="1"/>
</dbReference>
<evidence type="ECO:0008006" key="4">
    <source>
        <dbReference type="Google" id="ProtNLM"/>
    </source>
</evidence>
<dbReference type="RefSeq" id="WP_131304055.1">
    <property type="nucleotide sequence ID" value="NZ_SJJR01000008.1"/>
</dbReference>
<comment type="caution">
    <text evidence="2">The sequence shown here is derived from an EMBL/GenBank/DDBJ whole genome shotgun (WGS) entry which is preliminary data.</text>
</comment>
<dbReference type="EMBL" id="SJJR01000008">
    <property type="protein sequence ID" value="TCB96742.1"/>
    <property type="molecule type" value="Genomic_DNA"/>
</dbReference>
<accession>A0A4R0GJT2</accession>
<dbReference type="AlphaFoldDB" id="A0A4R0GJT2"/>
<gene>
    <name evidence="2" type="ORF">E0H26_14025</name>
</gene>
<keyword evidence="3" id="KW-1185">Reference proteome</keyword>
<feature type="region of interest" description="Disordered" evidence="1">
    <location>
        <begin position="1"/>
        <end position="36"/>
    </location>
</feature>
<evidence type="ECO:0000313" key="3">
    <source>
        <dbReference type="Proteomes" id="UP000292274"/>
    </source>
</evidence>
<evidence type="ECO:0000256" key="1">
    <source>
        <dbReference type="SAM" id="MobiDB-lite"/>
    </source>
</evidence>
<dbReference type="OrthoDB" id="8854536at2"/>
<dbReference type="SUPFAM" id="SSF82185">
    <property type="entry name" value="Histone H3 K4-specific methyltransferase SET7/9 N-terminal domain"/>
    <property type="match status" value="1"/>
</dbReference>
<protein>
    <recommendedName>
        <fullName evidence="4">Toxin-antitoxin system YwqK family antitoxin</fullName>
    </recommendedName>
</protein>
<proteinExistence type="predicted"/>
<sequence>MSGRQQRPDTAPTTPNLLDDDGRKQGQWTDDDPHGGVMVGAYADGLRDGEWRHYFADGRLRAQGEFRGGELAGEWTWYRANGRVMQRGGFQHDAKHGVWERWNAAGEPIDRGTYDMGRKVGEWRTFHPDGSVKRVTTHRS</sequence>
<dbReference type="PANTHER" id="PTHR33706:SF1">
    <property type="entry name" value="TPR REPEAT PROTEIN"/>
    <property type="match status" value="1"/>
</dbReference>
<organism evidence="2 3">
    <name type="scientific">Micromonospora zingiberis</name>
    <dbReference type="NCBI Taxonomy" id="2053011"/>
    <lineage>
        <taxon>Bacteria</taxon>
        <taxon>Bacillati</taxon>
        <taxon>Actinomycetota</taxon>
        <taxon>Actinomycetes</taxon>
        <taxon>Micromonosporales</taxon>
        <taxon>Micromonosporaceae</taxon>
        <taxon>Micromonospora</taxon>
    </lineage>
</organism>
<dbReference type="Proteomes" id="UP000292274">
    <property type="component" value="Unassembled WGS sequence"/>
</dbReference>
<name>A0A4R0GJT2_9ACTN</name>